<dbReference type="GO" id="GO:0046872">
    <property type="term" value="F:metal ion binding"/>
    <property type="evidence" value="ECO:0007669"/>
    <property type="project" value="UniProtKB-KW"/>
</dbReference>
<dbReference type="UniPathway" id="UPA00045"/>
<dbReference type="InterPro" id="IPR013785">
    <property type="entry name" value="Aldolase_TIM"/>
</dbReference>
<evidence type="ECO:0000259" key="25">
    <source>
        <dbReference type="PROSITE" id="PS51278"/>
    </source>
</evidence>
<sequence>MGQKSLDAFFKRPASGQGAAKDASSVAAAAAASGGDGVPPAAEAVAGMPPQPPAAAAGAAGDESAAGTAEDVHAAQAIEQQGMRAAANRNAALAKQVVIRAEQAGGLPRLGDLLIEPSWRQALEGEMDKAYWADLEVFVRSEWGGSQMVFPPKDCVFRALNSCPVDKVRVVILGQDPYHDLGQAMGLSFSVPQGKAIPSSLRNMYKELKEDLGCQVPKHGNLEKWAHQGVLLLNAVLTVRAHSAASHAKKGWERFTDAVISQLSSQREGVVFLLWGRYAQDKGKHINKQRHHVLTAAHPSGLSASRGFFGCRHFSAANRLLEQQGQLPIDWQGHAVMETFATAASSTSFAASSGSAARKAFARSSQKAGKLPTYAGLRNQQRDGQLEPAALRAGPVAAAARGAAPVAELQHEERPALVPEVADAENLLEELDACGVGLIASLRNEHQHRIVEQALTALGCMEHRGACSADDISGDGAGIMTKIPWQLFKAEMQELKEETTGVGMMFIPNDDALEAKCKEIFEAVAKAENFKVVGWRDVPVDTSVVGPIATKTMPRIRQVFIESNAGLKGDELERELFIVRKLMEKEKAAALGEDHWDFYACSLSNRTIVYKGMLNSAAVGPFFKDLTNPAYATPFAIYHRRFSTNTTPKWPLAQPMRVLGHNGEINTLQGNLNWVASRQAGLRNEVWRGREHDFLPLCSDRESDSANLDHVAELMVRSGTDPQEALMALVPEAYRNHPDLVKNYPEVVDFYEYYEGLQEGWDGPALLVFSDGKKVGCRLDRNGLRPARFWQTKDDMVYVASEVGVLGDVLSNAENIVAKGRLGPGQMVCADLTEGTFRTNTEIARDVATRAPYAEWVKSCARKLSEMNASKVLGECQMDASEALRLQAAMGYGLEDTQMIIESMAQTAAEPTFCMGDDVPLPVLAGTPHMLYDYFKQRFAQVTNPPIDPLREGLVMSLEMRLGGRGNLLQPGAGSYNQIMLKSPVLLESELDAVRNDSALNSQTFSLHYTAGTPHAMADAIKALCTQAEAAVRAGCGVVVLSDKGAMQELSPPIPPLLATGAVHHHLIKAGLRTETSIVVETAQCFSTHHVAMLVGYGAHAVCPYLAFETCRQWRASPRTENLIKAGKVPDVTAEAATSNYKKALEKGILKILSKMGISLLSCYHGAQIFEVYGLGREIFEVYGLGKEVIDTAFCGSVSRIGGMSLADIQRETEAFWAKGFPDKALTKLDDYGFIQSRPKGEYHANNQAMAKLLHKAIGLGGQGTAGQAAYDAYTQHFRDAPVHVLRDMLELKSGNMPIPIEEVEPAADIMSRFCTGGMSLGAISRETHETIAIAVNRIGGKSNSGEGGEDPVRWQRINDVDAKGKSATFSYLRGLQNGDIATSRIKQVASGRFGVTPEFLVNAEQLEIKIAQGAKPGEGGQLPGKKVSPYIAGMRRSKPGVPLISPPPHHDIYSIEDLAQLIYDLHQVNEQAKVSVKLVAQAGIGTVASGVAKANADIIQISGHDGGTGASPISSIKHCGGPIEMGLAEVHQTLTTNGLRERVALRADGGMRSGRDILVTAALGADEYGFGTVAMIATGCIMARVCHTNNCPVGVASQREELRARFPGAPDDLVNYFHFVAEEVRAGLAALGLRSMDELIGRADLLRQRSTPLAKTSGLDLSFLTTYAGETGASTSRLAQEVHSNGPQLDDRILADADVQACIANSTAVTKEYEIVNVDRSALGRVGGAIARKYGDSGFTGTLALNLRGSAGQSFACFTVNGMVVRLVGEANDYVGKGMAGGDVTIVPPPGSTFAAEKASIVGNTCLYGATGGRLFVGGRAGERFAVRNSRAEAVVEGTGDHCCEYMTGGTVVALGQVGRNVAAGMTGGLGYFFDEEGDFPSLVNSEIVAIQRVQTAAGEAHLRGLIEAHVERTGSAKGKAILADWSNALPKFWQLVPPSEANSPQASKAADEAAQAGGVAGVAVAASA</sequence>
<evidence type="ECO:0000256" key="17">
    <source>
        <dbReference type="ARBA" id="ARBA00023014"/>
    </source>
</evidence>
<keyword evidence="14" id="KW-0315">Glutamine amidotransferase</keyword>
<dbReference type="NCBIfam" id="NF003591">
    <property type="entry name" value="PRK05254.1-4"/>
    <property type="match status" value="1"/>
</dbReference>
<keyword evidence="20" id="KW-0003">3Fe-4S</keyword>
<evidence type="ECO:0000256" key="2">
    <source>
        <dbReference type="ARBA" id="ARBA00001917"/>
    </source>
</evidence>
<dbReference type="PANTHER" id="PTHR11938">
    <property type="entry name" value="FAD NADPH DEHYDROGENASE/OXIDOREDUCTASE"/>
    <property type="match status" value="1"/>
</dbReference>
<dbReference type="GO" id="GO:0015930">
    <property type="term" value="F:glutamate synthase activity"/>
    <property type="evidence" value="ECO:0007669"/>
    <property type="project" value="InterPro"/>
</dbReference>
<keyword evidence="15" id="KW-0560">Oxidoreductase</keyword>
<dbReference type="Pfam" id="PF03167">
    <property type="entry name" value="UDG"/>
    <property type="match status" value="1"/>
</dbReference>
<dbReference type="SUPFAM" id="SSF51395">
    <property type="entry name" value="FMN-linked oxidoreductases"/>
    <property type="match status" value="1"/>
</dbReference>
<evidence type="ECO:0000256" key="13">
    <source>
        <dbReference type="ARBA" id="ARBA00022801"/>
    </source>
</evidence>
<dbReference type="SMART" id="SM00987">
    <property type="entry name" value="UreE_C"/>
    <property type="match status" value="1"/>
</dbReference>
<comment type="caution">
    <text evidence="26">The sequence shown here is derived from an EMBL/GenBank/DDBJ whole genome shotgun (WGS) entry which is preliminary data.</text>
</comment>
<evidence type="ECO:0000256" key="7">
    <source>
        <dbReference type="ARBA" id="ARBA00009716"/>
    </source>
</evidence>
<comment type="catalytic activity">
    <reaction evidence="1 22">
        <text>Hydrolyzes single-stranded DNA or mismatched double-stranded DNA and polynucleotides, releasing free uracil.</text>
        <dbReference type="EC" id="3.2.2.27"/>
    </reaction>
</comment>
<dbReference type="FunFam" id="2.160.20.60:FF:000003">
    <property type="entry name" value="Ferredoxin-dependent glutamate synthase, chloroplastic"/>
    <property type="match status" value="1"/>
</dbReference>
<evidence type="ECO:0000256" key="1">
    <source>
        <dbReference type="ARBA" id="ARBA00001400"/>
    </source>
</evidence>
<protein>
    <recommendedName>
        <fullName evidence="22">Uracil-DNA glycosylase</fullName>
        <shortName evidence="22">UDG</shortName>
        <ecNumber evidence="22">3.2.2.27</ecNumber>
    </recommendedName>
</protein>
<dbReference type="InterPro" id="IPR002932">
    <property type="entry name" value="Glu_synthdom"/>
</dbReference>
<dbReference type="InterPro" id="IPR050711">
    <property type="entry name" value="ET-N_metabolism_enzyme"/>
</dbReference>
<organism evidence="26 27">
    <name type="scientific">Chlorella sorokiniana</name>
    <name type="common">Freshwater green alga</name>
    <dbReference type="NCBI Taxonomy" id="3076"/>
    <lineage>
        <taxon>Eukaryota</taxon>
        <taxon>Viridiplantae</taxon>
        <taxon>Chlorophyta</taxon>
        <taxon>core chlorophytes</taxon>
        <taxon>Trebouxiophyceae</taxon>
        <taxon>Chlorellales</taxon>
        <taxon>Chlorellaceae</taxon>
        <taxon>Chlorella clade</taxon>
        <taxon>Chlorella</taxon>
    </lineage>
</organism>
<evidence type="ECO:0000256" key="4">
    <source>
        <dbReference type="ARBA" id="ARBA00004802"/>
    </source>
</evidence>
<evidence type="ECO:0000313" key="26">
    <source>
        <dbReference type="EMBL" id="PRW56490.1"/>
    </source>
</evidence>
<dbReference type="GO" id="GO:0006284">
    <property type="term" value="P:base-excision repair"/>
    <property type="evidence" value="ECO:0007669"/>
    <property type="project" value="UniProtKB-UniRule"/>
</dbReference>
<dbReference type="CDD" id="cd02808">
    <property type="entry name" value="GltS_FMN"/>
    <property type="match status" value="1"/>
</dbReference>
<proteinExistence type="inferred from homology"/>
<dbReference type="GO" id="GO:0006537">
    <property type="term" value="P:glutamate biosynthetic process"/>
    <property type="evidence" value="ECO:0007669"/>
    <property type="project" value="UniProtKB-KW"/>
</dbReference>
<dbReference type="NCBIfam" id="NF003588">
    <property type="entry name" value="PRK05254.1-1"/>
    <property type="match status" value="1"/>
</dbReference>
<evidence type="ECO:0000256" key="15">
    <source>
        <dbReference type="ARBA" id="ARBA00023002"/>
    </source>
</evidence>
<evidence type="ECO:0000256" key="21">
    <source>
        <dbReference type="ARBA" id="ARBA00037928"/>
    </source>
</evidence>
<evidence type="ECO:0000256" key="3">
    <source>
        <dbReference type="ARBA" id="ARBA00001927"/>
    </source>
</evidence>
<dbReference type="GO" id="GO:0005739">
    <property type="term" value="C:mitochondrion"/>
    <property type="evidence" value="ECO:0007669"/>
    <property type="project" value="UniProtKB-SubCell"/>
</dbReference>
<reference evidence="26 27" key="1">
    <citation type="journal article" date="2018" name="Plant J.">
        <title>Genome sequences of Chlorella sorokiniana UTEX 1602 and Micractinium conductrix SAG 241.80: implications to maltose excretion by a green alga.</title>
        <authorList>
            <person name="Arriola M.B."/>
            <person name="Velmurugan N."/>
            <person name="Zhang Y."/>
            <person name="Plunkett M.H."/>
            <person name="Hondzo H."/>
            <person name="Barney B.M."/>
        </authorList>
    </citation>
    <scope>NUCLEOTIDE SEQUENCE [LARGE SCALE GENOMIC DNA]</scope>
    <source>
        <strain evidence="27">UTEX 1602</strain>
    </source>
</reference>
<evidence type="ECO:0000256" key="8">
    <source>
        <dbReference type="ARBA" id="ARBA00022605"/>
    </source>
</evidence>
<dbReference type="InterPro" id="IPR002043">
    <property type="entry name" value="UDG_fam1"/>
</dbReference>
<evidence type="ECO:0000256" key="18">
    <source>
        <dbReference type="ARBA" id="ARBA00023164"/>
    </source>
</evidence>
<feature type="active site" description="Proton acceptor" evidence="22 23">
    <location>
        <position position="176"/>
    </location>
</feature>
<dbReference type="InterPro" id="IPR018085">
    <property type="entry name" value="Ura-DNA_Glyclase_AS"/>
</dbReference>
<dbReference type="FunFam" id="3.40.470.10:FF:000001">
    <property type="entry name" value="Uracil-DNA glycosylase"/>
    <property type="match status" value="1"/>
</dbReference>
<dbReference type="SUPFAM" id="SSF69336">
    <property type="entry name" value="Alpha subunit of glutamate synthase, C-terminal domain"/>
    <property type="match status" value="1"/>
</dbReference>
<dbReference type="NCBIfam" id="TIGR00628">
    <property type="entry name" value="ung"/>
    <property type="match status" value="1"/>
</dbReference>
<keyword evidence="18" id="KW-0314">Glutamate biosynthesis</keyword>
<dbReference type="InterPro" id="IPR005122">
    <property type="entry name" value="Uracil-DNA_glycosylase-like"/>
</dbReference>
<gene>
    <name evidence="26" type="ORF">C2E21_4639</name>
</gene>
<comment type="similarity">
    <text evidence="6 22">Belongs to the uracil-DNA glycosylase (UDG) superfamily. UNG family.</text>
</comment>
<evidence type="ECO:0000256" key="23">
    <source>
        <dbReference type="PROSITE-ProRule" id="PRU10072"/>
    </source>
</evidence>
<evidence type="ECO:0000256" key="10">
    <source>
        <dbReference type="ARBA" id="ARBA00022643"/>
    </source>
</evidence>
<comment type="pathway">
    <text evidence="4">Energy metabolism; nitrogen metabolism.</text>
</comment>
<keyword evidence="8" id="KW-0028">Amino-acid biosynthesis</keyword>
<dbReference type="InterPro" id="IPR036895">
    <property type="entry name" value="Uracil-DNA_glycosylase-like_sf"/>
</dbReference>
<dbReference type="NCBIfam" id="NF003592">
    <property type="entry name" value="PRK05254.1-5"/>
    <property type="match status" value="1"/>
</dbReference>
<dbReference type="Gene3D" id="3.20.20.70">
    <property type="entry name" value="Aldolase class I"/>
    <property type="match status" value="2"/>
</dbReference>
<feature type="compositionally biased region" description="Low complexity" evidence="24">
    <location>
        <begin position="18"/>
        <end position="69"/>
    </location>
</feature>
<dbReference type="SMART" id="SM00986">
    <property type="entry name" value="UDG"/>
    <property type="match status" value="1"/>
</dbReference>
<keyword evidence="9" id="KW-0285">Flavoprotein</keyword>
<evidence type="ECO:0000256" key="19">
    <source>
        <dbReference type="ARBA" id="ARBA00023204"/>
    </source>
</evidence>
<evidence type="ECO:0000256" key="20">
    <source>
        <dbReference type="ARBA" id="ARBA00023291"/>
    </source>
</evidence>
<dbReference type="GO" id="GO:0004844">
    <property type="term" value="F:uracil DNA N-glycosylase activity"/>
    <property type="evidence" value="ECO:0007669"/>
    <property type="project" value="UniProtKB-UniRule"/>
</dbReference>
<dbReference type="PANTHER" id="PTHR11938:SF133">
    <property type="entry name" value="GLUTAMATE SYNTHASE (NADH)"/>
    <property type="match status" value="1"/>
</dbReference>
<dbReference type="Pfam" id="PF01645">
    <property type="entry name" value="Glu_synthase"/>
    <property type="match status" value="1"/>
</dbReference>
<dbReference type="Proteomes" id="UP000239899">
    <property type="component" value="Unassembled WGS sequence"/>
</dbReference>
<dbReference type="Pfam" id="PF01493">
    <property type="entry name" value="GXGXG"/>
    <property type="match status" value="1"/>
</dbReference>
<keyword evidence="19 22" id="KW-0234">DNA repair</keyword>
<dbReference type="InterPro" id="IPR017932">
    <property type="entry name" value="GATase_2_dom"/>
</dbReference>
<evidence type="ECO:0000256" key="11">
    <source>
        <dbReference type="ARBA" id="ARBA00022723"/>
    </source>
</evidence>
<dbReference type="NCBIfam" id="NF008730">
    <property type="entry name" value="PRK11750.1"/>
    <property type="match status" value="1"/>
</dbReference>
<dbReference type="Gene3D" id="3.40.470.10">
    <property type="entry name" value="Uracil-DNA glycosylase-like domain"/>
    <property type="match status" value="1"/>
</dbReference>
<dbReference type="GO" id="GO:0005634">
    <property type="term" value="C:nucleus"/>
    <property type="evidence" value="ECO:0007669"/>
    <property type="project" value="UniProtKB-SubCell"/>
</dbReference>
<dbReference type="OrthoDB" id="4327079at2759"/>
<dbReference type="STRING" id="3076.A0A2P6TQZ6"/>
<evidence type="ECO:0000256" key="6">
    <source>
        <dbReference type="ARBA" id="ARBA00008184"/>
    </source>
</evidence>
<dbReference type="SUPFAM" id="SSF56235">
    <property type="entry name" value="N-terminal nucleophile aminohydrolases (Ntn hydrolases)"/>
    <property type="match status" value="1"/>
</dbReference>
<evidence type="ECO:0000256" key="24">
    <source>
        <dbReference type="SAM" id="MobiDB-lite"/>
    </source>
</evidence>
<keyword evidence="27" id="KW-1185">Reference proteome</keyword>
<dbReference type="InterPro" id="IPR029055">
    <property type="entry name" value="Ntn_hydrolases_N"/>
</dbReference>
<dbReference type="Gene3D" id="3.60.20.10">
    <property type="entry name" value="Glutamine Phosphoribosylpyrophosphate, subunit 1, domain 1"/>
    <property type="match status" value="1"/>
</dbReference>
<evidence type="ECO:0000313" key="27">
    <source>
        <dbReference type="Proteomes" id="UP000239899"/>
    </source>
</evidence>
<keyword evidence="16" id="KW-0408">Iron</keyword>
<comment type="function">
    <text evidence="22">Excises uracil residues from the DNA which can arise as a result of misincorporation of dUMP residues by DNA polymerase or due to deamination of cytosine.</text>
</comment>
<dbReference type="CDD" id="cd00982">
    <property type="entry name" value="gltB_C"/>
    <property type="match status" value="1"/>
</dbReference>
<dbReference type="GO" id="GO:0019676">
    <property type="term" value="P:ammonia assimilation cycle"/>
    <property type="evidence" value="ECO:0007669"/>
    <property type="project" value="TreeGrafter"/>
</dbReference>
<dbReference type="FunFam" id="3.20.20.70:FF:000084">
    <property type="entry name" value="Ferredoxin-dependent glutamate synthase, chloroplastic"/>
    <property type="match status" value="1"/>
</dbReference>
<keyword evidence="22" id="KW-0539">Nucleus</keyword>
<dbReference type="InterPro" id="IPR002489">
    <property type="entry name" value="Glu_synth_asu_C"/>
</dbReference>
<feature type="domain" description="Glutamine amidotransferase type-2" evidence="25">
    <location>
        <begin position="434"/>
        <end position="833"/>
    </location>
</feature>
<evidence type="ECO:0000256" key="14">
    <source>
        <dbReference type="ARBA" id="ARBA00022962"/>
    </source>
</evidence>
<feature type="region of interest" description="Disordered" evidence="24">
    <location>
        <begin position="1"/>
        <end position="69"/>
    </location>
</feature>
<evidence type="ECO:0000256" key="9">
    <source>
        <dbReference type="ARBA" id="ARBA00022630"/>
    </source>
</evidence>
<evidence type="ECO:0000256" key="16">
    <source>
        <dbReference type="ARBA" id="ARBA00023004"/>
    </source>
</evidence>
<dbReference type="FunFam" id="3.60.20.10:FF:000001">
    <property type="entry name" value="Glutamate synthase, large subunit"/>
    <property type="match status" value="1"/>
</dbReference>
<dbReference type="GO" id="GO:0051538">
    <property type="term" value="F:3 iron, 4 sulfur cluster binding"/>
    <property type="evidence" value="ECO:0007669"/>
    <property type="project" value="UniProtKB-KW"/>
</dbReference>
<accession>A0A2P6TQZ6</accession>
<dbReference type="Pfam" id="PF00310">
    <property type="entry name" value="GATase_2"/>
    <property type="match status" value="1"/>
</dbReference>
<comment type="pathway">
    <text evidence="21">Amino-acid biosynthesis; L-glutamate biosynthesis via GLT pathway; L-glutamate from 2-oxoglutarate and L-glutamine (ferredoxin route): step 1/1.</text>
</comment>
<dbReference type="CDD" id="cd10027">
    <property type="entry name" value="UDG-F1-like"/>
    <property type="match status" value="1"/>
</dbReference>
<dbReference type="EC" id="3.2.2.27" evidence="22"/>
<keyword evidence="11" id="KW-0479">Metal-binding</keyword>
<dbReference type="Pfam" id="PF04898">
    <property type="entry name" value="Glu_syn_central"/>
    <property type="match status" value="1"/>
</dbReference>
<dbReference type="HAMAP" id="MF_00148">
    <property type="entry name" value="UDG"/>
    <property type="match status" value="1"/>
</dbReference>
<evidence type="ECO:0000256" key="22">
    <source>
        <dbReference type="HAMAP-Rule" id="MF_03166"/>
    </source>
</evidence>
<dbReference type="PROSITE" id="PS51278">
    <property type="entry name" value="GATASE_TYPE_2"/>
    <property type="match status" value="1"/>
</dbReference>
<dbReference type="NCBIfam" id="NF003589">
    <property type="entry name" value="PRK05254.1-2"/>
    <property type="match status" value="1"/>
</dbReference>
<evidence type="ECO:0000256" key="5">
    <source>
        <dbReference type="ARBA" id="ARBA00004909"/>
    </source>
</evidence>
<keyword evidence="17" id="KW-0411">Iron-sulfur</keyword>
<dbReference type="InterPro" id="IPR036485">
    <property type="entry name" value="Glu_synth_asu_C_sf"/>
</dbReference>
<dbReference type="EMBL" id="LHPG02000008">
    <property type="protein sequence ID" value="PRW56490.1"/>
    <property type="molecule type" value="Genomic_DNA"/>
</dbReference>
<keyword evidence="13 22" id="KW-0378">Hydrolase</keyword>
<name>A0A2P6TQZ6_CHLSO</name>
<keyword evidence="12 22" id="KW-0227">DNA damage</keyword>
<dbReference type="CDD" id="cd00713">
    <property type="entry name" value="GltS"/>
    <property type="match status" value="1"/>
</dbReference>
<dbReference type="Gene3D" id="2.160.20.60">
    <property type="entry name" value="Glutamate synthase, alpha subunit, C-terminal domain"/>
    <property type="match status" value="1"/>
</dbReference>
<comment type="pathway">
    <text evidence="5">Nitrogen metabolism.</text>
</comment>
<dbReference type="SUPFAM" id="SSF52141">
    <property type="entry name" value="Uracil-DNA glycosylase-like"/>
    <property type="match status" value="1"/>
</dbReference>
<comment type="cofactor">
    <cofactor evidence="3">
        <name>[3Fe-4S] cluster</name>
        <dbReference type="ChEBI" id="CHEBI:21137"/>
    </cofactor>
</comment>
<dbReference type="InterPro" id="IPR006982">
    <property type="entry name" value="Glu_synth_centr_N"/>
</dbReference>
<keyword evidence="22" id="KW-0496">Mitochondrion</keyword>
<comment type="subcellular location">
    <subcellularLocation>
        <location evidence="22">Mitochondrion</location>
    </subcellularLocation>
    <subcellularLocation>
        <location evidence="22">Nucleus</location>
    </subcellularLocation>
</comment>
<comment type="similarity">
    <text evidence="7">Belongs to the glutamate synthase family.</text>
</comment>
<comment type="cofactor">
    <cofactor evidence="2">
        <name>FMN</name>
        <dbReference type="ChEBI" id="CHEBI:58210"/>
    </cofactor>
</comment>
<keyword evidence="10" id="KW-0288">FMN</keyword>
<evidence type="ECO:0000256" key="12">
    <source>
        <dbReference type="ARBA" id="ARBA00022763"/>
    </source>
</evidence>
<dbReference type="PROSITE" id="PS00130">
    <property type="entry name" value="U_DNA_GLYCOSYLASE"/>
    <property type="match status" value="1"/>
</dbReference>